<accession>A0A511DDP3</accession>
<organism evidence="1 2">
    <name type="scientific">Pseudonocardia sulfidoxydans NBRC 16205</name>
    <dbReference type="NCBI Taxonomy" id="1223511"/>
    <lineage>
        <taxon>Bacteria</taxon>
        <taxon>Bacillati</taxon>
        <taxon>Actinomycetota</taxon>
        <taxon>Actinomycetes</taxon>
        <taxon>Pseudonocardiales</taxon>
        <taxon>Pseudonocardiaceae</taxon>
        <taxon>Pseudonocardia</taxon>
    </lineage>
</organism>
<reference evidence="1 2" key="1">
    <citation type="submission" date="2019-07" db="EMBL/GenBank/DDBJ databases">
        <title>Whole genome shotgun sequence of Pseudonocardia sulfidoxydans NBRC 16205.</title>
        <authorList>
            <person name="Hosoyama A."/>
            <person name="Uohara A."/>
            <person name="Ohji S."/>
            <person name="Ichikawa N."/>
        </authorList>
    </citation>
    <scope>NUCLEOTIDE SEQUENCE [LARGE SCALE GENOMIC DNA]</scope>
    <source>
        <strain evidence="1 2">NBRC 16205</strain>
    </source>
</reference>
<comment type="caution">
    <text evidence="1">The sequence shown here is derived from an EMBL/GenBank/DDBJ whole genome shotgun (WGS) entry which is preliminary data.</text>
</comment>
<protein>
    <submittedName>
        <fullName evidence="1">Uncharacterized protein</fullName>
    </submittedName>
</protein>
<evidence type="ECO:0000313" key="1">
    <source>
        <dbReference type="EMBL" id="GEL21098.1"/>
    </source>
</evidence>
<evidence type="ECO:0000313" key="2">
    <source>
        <dbReference type="Proteomes" id="UP000321685"/>
    </source>
</evidence>
<sequence length="62" mass="6433">MRSGSASGPRCADVRRRVIAVADAQRTDPARPYGPGRIAGRVRVADEVVATATRVADGLAAD</sequence>
<keyword evidence="2" id="KW-1185">Reference proteome</keyword>
<name>A0A511DDP3_9PSEU</name>
<dbReference type="EMBL" id="BJVJ01000001">
    <property type="protein sequence ID" value="GEL21098.1"/>
    <property type="molecule type" value="Genomic_DNA"/>
</dbReference>
<dbReference type="Proteomes" id="UP000321685">
    <property type="component" value="Unassembled WGS sequence"/>
</dbReference>
<proteinExistence type="predicted"/>
<gene>
    <name evidence="1" type="ORF">PSU4_00520</name>
</gene>
<dbReference type="AlphaFoldDB" id="A0A511DDP3"/>